<dbReference type="Pfam" id="PF00441">
    <property type="entry name" value="Acyl-CoA_dh_1"/>
    <property type="match status" value="1"/>
</dbReference>
<feature type="domain" description="Acyl-CoA dehydrogenase/oxidase C-terminal" evidence="5">
    <location>
        <begin position="231"/>
        <end position="378"/>
    </location>
</feature>
<gene>
    <name evidence="8" type="ORF">E7V67_016565</name>
</gene>
<comment type="similarity">
    <text evidence="2">Belongs to the acyl-CoA dehydrogenase family.</text>
</comment>
<dbReference type="InterPro" id="IPR009100">
    <property type="entry name" value="AcylCoA_DH/oxidase_NM_dom_sf"/>
</dbReference>
<dbReference type="SUPFAM" id="SSF47203">
    <property type="entry name" value="Acyl-CoA dehydrogenase C-terminal domain-like"/>
    <property type="match status" value="1"/>
</dbReference>
<dbReference type="InterPro" id="IPR006091">
    <property type="entry name" value="Acyl-CoA_Oxase/DH_mid-dom"/>
</dbReference>
<keyword evidence="3" id="KW-0285">Flavoprotein</keyword>
<evidence type="ECO:0000256" key="2">
    <source>
        <dbReference type="ARBA" id="ARBA00009347"/>
    </source>
</evidence>
<proteinExistence type="inferred from homology"/>
<keyword evidence="4" id="KW-0274">FAD</keyword>
<dbReference type="Pfam" id="PF02770">
    <property type="entry name" value="Acyl-CoA_dh_M"/>
    <property type="match status" value="1"/>
</dbReference>
<evidence type="ECO:0000256" key="3">
    <source>
        <dbReference type="ARBA" id="ARBA00022630"/>
    </source>
</evidence>
<dbReference type="InterPro" id="IPR009075">
    <property type="entry name" value="AcylCo_DH/oxidase_C"/>
</dbReference>
<feature type="domain" description="Acyl-CoA oxidase/dehydrogenase middle" evidence="6">
    <location>
        <begin position="121"/>
        <end position="217"/>
    </location>
</feature>
<dbReference type="PIRSF" id="PIRSF016578">
    <property type="entry name" value="HsaA"/>
    <property type="match status" value="1"/>
</dbReference>
<dbReference type="PANTHER" id="PTHR43884:SF40">
    <property type="entry name" value="ACYL-COA DEHYDROGENASE"/>
    <property type="match status" value="1"/>
</dbReference>
<dbReference type="InterPro" id="IPR037069">
    <property type="entry name" value="AcylCoA_DH/ox_N_sf"/>
</dbReference>
<dbReference type="PROSITE" id="PS00073">
    <property type="entry name" value="ACYL_COA_DH_2"/>
    <property type="match status" value="1"/>
</dbReference>
<evidence type="ECO:0000313" key="9">
    <source>
        <dbReference type="Proteomes" id="UP000321323"/>
    </source>
</evidence>
<sequence>MVRDEQTLALLTESIRRFVREVLVPAETQVAESDEIPPAIVAQMRELGLFGLSIPEEYGGLALTMEEEVRVAFELAWTSPAFRSLIGTNNGIGAQGIVIDGTEEQKQRWLPRLASGDIIGAFALTEPEAGSDAASLRTTAVRDGDHYVINGTKRYITNAPEASIFTVMARTDATRTGAGAISAFVVERGTHGLSLGKTDRKMGQRGAHTCDVIFENCRVPAANLIGGVEGVGFKTAMKVLDKGRLHIAAVCVGAAERMLHDALIYAMERRQFCQPIAEFQLVQAMLADSRTELYAAKCMVLDAARRRDAGLDVSTEASCCKLFAAEMCGRVADRSVQIHGGAGYIADYAAERFYRDVRLFRIYEGTSQIQQLVIARNMMRERRG</sequence>
<dbReference type="Pfam" id="PF02771">
    <property type="entry name" value="Acyl-CoA_dh_N"/>
    <property type="match status" value="1"/>
</dbReference>
<evidence type="ECO:0000259" key="5">
    <source>
        <dbReference type="Pfam" id="PF00441"/>
    </source>
</evidence>
<evidence type="ECO:0000259" key="6">
    <source>
        <dbReference type="Pfam" id="PF02770"/>
    </source>
</evidence>
<accession>A0ABZ1UGK8</accession>
<dbReference type="PANTHER" id="PTHR43884">
    <property type="entry name" value="ACYL-COA DEHYDROGENASE"/>
    <property type="match status" value="1"/>
</dbReference>
<evidence type="ECO:0000259" key="7">
    <source>
        <dbReference type="Pfam" id="PF02771"/>
    </source>
</evidence>
<dbReference type="PROSITE" id="PS00072">
    <property type="entry name" value="ACYL_COA_DH_1"/>
    <property type="match status" value="1"/>
</dbReference>
<dbReference type="EMBL" id="CP136508">
    <property type="protein sequence ID" value="WUR11324.1"/>
    <property type="molecule type" value="Genomic_DNA"/>
</dbReference>
<dbReference type="InterPro" id="IPR006089">
    <property type="entry name" value="Acyl-CoA_DH_CS"/>
</dbReference>
<dbReference type="InterPro" id="IPR013786">
    <property type="entry name" value="AcylCoA_DH/ox_N"/>
</dbReference>
<comment type="cofactor">
    <cofactor evidence="1">
        <name>FAD</name>
        <dbReference type="ChEBI" id="CHEBI:57692"/>
    </cofactor>
</comment>
<evidence type="ECO:0000256" key="1">
    <source>
        <dbReference type="ARBA" id="ARBA00001974"/>
    </source>
</evidence>
<dbReference type="Gene3D" id="2.40.110.10">
    <property type="entry name" value="Butyryl-CoA Dehydrogenase, subunit A, domain 2"/>
    <property type="match status" value="1"/>
</dbReference>
<dbReference type="SUPFAM" id="SSF56645">
    <property type="entry name" value="Acyl-CoA dehydrogenase NM domain-like"/>
    <property type="match status" value="1"/>
</dbReference>
<dbReference type="Gene3D" id="1.20.140.10">
    <property type="entry name" value="Butyryl-CoA Dehydrogenase, subunit A, domain 3"/>
    <property type="match status" value="1"/>
</dbReference>
<keyword evidence="9" id="KW-1185">Reference proteome</keyword>
<evidence type="ECO:0000256" key="4">
    <source>
        <dbReference type="ARBA" id="ARBA00022827"/>
    </source>
</evidence>
<protein>
    <submittedName>
        <fullName evidence="8">Acyl-CoA dehydrogenase family protein</fullName>
    </submittedName>
</protein>
<reference evidence="8 9" key="1">
    <citation type="journal article" date="2019" name="Int. J. Syst. Evol. Microbiol.">
        <title>The Draft Whole-Genome Sequence of the Antibiotic Producer Empedobacter haloabium ATCC 31962 Provides Indications for Its Taxonomic Reclassification.</title>
        <authorList>
            <person name="Miess H."/>
            <person name="Arlt P."/>
            <person name="Apel A.K."/>
            <person name="Weber T."/>
            <person name="Nieselt K."/>
            <person name="Hanssen F."/>
            <person name="Czemmel S."/>
            <person name="Nahnsen S."/>
            <person name="Gross H."/>
        </authorList>
    </citation>
    <scope>NUCLEOTIDE SEQUENCE [LARGE SCALE GENOMIC DNA]</scope>
    <source>
        <strain evidence="8 9">ATCC 31962</strain>
    </source>
</reference>
<dbReference type="InterPro" id="IPR046373">
    <property type="entry name" value="Acyl-CoA_Oxase/DH_mid-dom_sf"/>
</dbReference>
<evidence type="ECO:0000313" key="8">
    <source>
        <dbReference type="EMBL" id="WUR11324.1"/>
    </source>
</evidence>
<dbReference type="Proteomes" id="UP000321323">
    <property type="component" value="Chromosome"/>
</dbReference>
<organism evidence="8 9">
    <name type="scientific">[Empedobacter] haloabium</name>
    <dbReference type="NCBI Taxonomy" id="592317"/>
    <lineage>
        <taxon>Bacteria</taxon>
        <taxon>Pseudomonadati</taxon>
        <taxon>Pseudomonadota</taxon>
        <taxon>Betaproteobacteria</taxon>
        <taxon>Burkholderiales</taxon>
        <taxon>Oxalobacteraceae</taxon>
        <taxon>Telluria group</taxon>
        <taxon>Telluria group incertae sedis</taxon>
    </lineage>
</organism>
<name>A0ABZ1UGK8_9BURK</name>
<dbReference type="Gene3D" id="1.10.540.10">
    <property type="entry name" value="Acyl-CoA dehydrogenase/oxidase, N-terminal domain"/>
    <property type="match status" value="1"/>
</dbReference>
<dbReference type="InterPro" id="IPR036250">
    <property type="entry name" value="AcylCo_DH-like_C"/>
</dbReference>
<feature type="domain" description="Acyl-CoA dehydrogenase/oxidase N-terminal" evidence="7">
    <location>
        <begin position="10"/>
        <end position="117"/>
    </location>
</feature>